<reference evidence="7" key="2">
    <citation type="submission" date="2022-10" db="EMBL/GenBank/DDBJ databases">
        <authorList>
            <consortium name="ENA_rothamsted_submissions"/>
            <consortium name="culmorum"/>
            <person name="King R."/>
        </authorList>
    </citation>
    <scope>NUCLEOTIDE SEQUENCE</scope>
</reference>
<name>A0A9N9S3N4_9DIPT</name>
<reference evidence="7" key="1">
    <citation type="submission" date="2022-01" db="EMBL/GenBank/DDBJ databases">
        <authorList>
            <person name="King R."/>
        </authorList>
    </citation>
    <scope>NUCLEOTIDE SEQUENCE</scope>
</reference>
<protein>
    <recommendedName>
        <fullName evidence="9">Pericentrin/AKAP-450 centrosomal targeting domain-containing protein</fullName>
    </recommendedName>
</protein>
<proteinExistence type="predicted"/>
<keyword evidence="8" id="KW-1185">Reference proteome</keyword>
<dbReference type="EMBL" id="OU895879">
    <property type="protein sequence ID" value="CAG9807600.1"/>
    <property type="molecule type" value="Genomic_DNA"/>
</dbReference>
<keyword evidence="2" id="KW-0963">Cytoplasm</keyword>
<feature type="coiled-coil region" evidence="5">
    <location>
        <begin position="1437"/>
        <end position="1572"/>
    </location>
</feature>
<feature type="coiled-coil region" evidence="5">
    <location>
        <begin position="1247"/>
        <end position="1338"/>
    </location>
</feature>
<dbReference type="GO" id="GO:0060090">
    <property type="term" value="F:molecular adaptor activity"/>
    <property type="evidence" value="ECO:0007669"/>
    <property type="project" value="InterPro"/>
</dbReference>
<dbReference type="GO" id="GO:0005813">
    <property type="term" value="C:centrosome"/>
    <property type="evidence" value="ECO:0007669"/>
    <property type="project" value="UniProtKB-SubCell"/>
</dbReference>
<feature type="coiled-coil region" evidence="5">
    <location>
        <begin position="956"/>
        <end position="983"/>
    </location>
</feature>
<feature type="coiled-coil region" evidence="5">
    <location>
        <begin position="1733"/>
        <end position="1767"/>
    </location>
</feature>
<dbReference type="OrthoDB" id="2020852at2759"/>
<comment type="subcellular location">
    <subcellularLocation>
        <location evidence="1">Cytoplasm</location>
        <location evidence="1">Cytoskeleton</location>
        <location evidence="1">Microtubule organizing center</location>
        <location evidence="1">Centrosome</location>
    </subcellularLocation>
</comment>
<dbReference type="GO" id="GO:0007165">
    <property type="term" value="P:signal transduction"/>
    <property type="evidence" value="ECO:0007669"/>
    <property type="project" value="InterPro"/>
</dbReference>
<feature type="coiled-coil region" evidence="5">
    <location>
        <begin position="873"/>
        <end position="932"/>
    </location>
</feature>
<keyword evidence="4" id="KW-0206">Cytoskeleton</keyword>
<dbReference type="Proteomes" id="UP001153620">
    <property type="component" value="Chromosome 3"/>
</dbReference>
<gene>
    <name evidence="7" type="ORF">CHIRRI_LOCUS10446</name>
</gene>
<evidence type="ECO:0000313" key="7">
    <source>
        <dbReference type="EMBL" id="CAG9807600.1"/>
    </source>
</evidence>
<evidence type="ECO:0000313" key="8">
    <source>
        <dbReference type="Proteomes" id="UP001153620"/>
    </source>
</evidence>
<evidence type="ECO:0000256" key="4">
    <source>
        <dbReference type="ARBA" id="ARBA00023212"/>
    </source>
</evidence>
<dbReference type="PANTHER" id="PTHR44981">
    <property type="entry name" value="PERICENTRIN-LIKE PROTEIN, ISOFORM F"/>
    <property type="match status" value="1"/>
</dbReference>
<feature type="coiled-coil region" evidence="5">
    <location>
        <begin position="297"/>
        <end position="331"/>
    </location>
</feature>
<dbReference type="InterPro" id="IPR028745">
    <property type="entry name" value="AKAP9/Pericentrin"/>
</dbReference>
<evidence type="ECO:0000256" key="2">
    <source>
        <dbReference type="ARBA" id="ARBA00022490"/>
    </source>
</evidence>
<sequence length="2124" mass="246682">MDRFKHDNDESVEEEIIEDISKLEDLSDSDFDDSDDIPIFLNDSKDDQHEHHRVIHENDDLKLFDDNVDEILALDNIAKHFTSADDDDVDGRDSDTIVPIKVSTSNKELSPSTEDTIFINDKKVSISSLKKFNDVNASPQQIEQLSQNRESVGVTAQSTSIDKASIKRMEKISSDFLNDILDDITEESETESREKEPIKAVPPIMLQDKIEKGSLVRNILKSNLFDDQSEAQDTVIDRGAESNDFNEQLDSQEIFKENQTALNSIATTSTEYKTMNDYLNSKIYDVDSEFYDRATYIKSLQNQLQESSQERAKLTNEIEMLKTKLASEESLKSLNSGRIEIFSKRIDDFKKLLSSEILNAPNFDHLWPKLESFIEGEVNLLKNTHQEEMSRFEENIAKERKETELEINKLRQLLSSVKSDSSCIEDLKRELEIKHADDMKELREYFEKRCQDLGKEYTEEVLSMNESIHSRKIESTNQDVDDILTDDYASHQSAKESQLDNIPNDFNAYNELQKIKADYERSLKEQVILAREDVLHEIEKNIQSLLSENFRDELNWPPELILLREKLTAANQLEIAQLKIKHEEEMARIKSDSDIEVQRRMKRQNNFDQHRDLGKILNERDNFRELSSSLRFTLCELAKCFNQYDEDLNITINSTKDELNISTVSSSTKKFLTYKPDISTLLSIVEDPKLLDFISPEQQNEGSVQINIMDCLNRLKTEANNILELSEQIQERQQKSFACIEKVDDNKADSCEEEDGLRCHYQSLEMCHKNDNTSENVYKEAQSLPIFLDGMNNGYGPRKVKENGVEKFDSPLIQKEEYTEGFGTISPIQRHHNSLKSVHNKAKELLAEPTNFDNAVVLYQLIEDFCRETDYFIDSEKKLREDLQKQLEVADKQLKSNKKFLDEQAAERDAERDEFTKEVEKLRISLKEKENKDKDKSAIQNFEKKNVDPKFVVDYIVSCEEQIKELTEQVESLSVLKNKSEEDLKASIEKVFDLREIISDLESQIQTKTLNENVLVDKCEKLEKIIDLQDEKNESNLDKENEYIERIKSLENQLKILKPSNEQKLVDEQMTSHLKTIEMLMDRKTKTLEAFHAFSSAASNTACSSPSEDVSKSFDIDGSDRSPKKLWKTQSDGISLPFEEVQRILEKVSKHNRMEEATIKKVTDLEMTINEMKKDFEELQQEKDILQDRMSEQLIKISSLQSRLDEQRIRAEELNKQNTSDLTLRVHDLHNELSNLKEILSARDKQISNLNQLLENSKSIIEKQDQQLAQGSDSDKSFYEKLNNELKHKDNEIETLKNKIKSEMINRAMIPDLMETMIAEKNEEIDNLKEQISLMTSSLMQKQSSQINNSKFTGSSFLTMISEYDEPDILRKAVQQPTQINFTEHKMDELKAGNSDSTMSSTNEILTDKATMNTSQEQSQIHMPSHIIPRKIEFSSLEDFSAEHDKTQNGLKNANEEIHKLKTTIDEQNKQINELKLELESKIKLYEDIKMEKKAIDEEIEKLQSSVIQSNALENELKKKEGELTNFMLKNQDLELNLKSQAQDLESLRDLLNGKEELINQLSEDLVVMKNKCRDNERVLVDLDNLKKQVSSYDDVMVEKETMLKKLELDLLSYVKNEQQLLSKAEQCDKLLGTNRQLEDNIESLRHELCVKTFSLEKCKIDLHEMENEVESLKKESNNGIDENIDRYSIAEIASKLDDELNYAAELDGKIIKAIESESDINSEIEELGGRDNNRIGDKIKKLKMELEEQKVKYLALSNELDDEKRHFSDIHSQDAKLIESMNMRLKAALENESILKRLLETEKNKLISLSSHLSGVQRTKSFDSNLIFNKAQRMHDLELESEMIQRQKSEIKMLTSQNDVEKDRVMDLQSVVDRERERFKKTLSDQQSYIDQLKREVHKHLNDNQMLRTEINKVRERNYMRGNNEFDEMDGYNNMLDDSAPIAETLKRLLTERHELQQKVLEYERSTNLVQNYHDMRDLEEQNNYLIARFMRSESFRKALVFQKKFLLITLATTIGSPPHSLYKADTKKRKTFRSIALLIIAIERFKFIAKRWTGKRVIAKALYASPPKRSQSASNNNWTVLRTINFSSNTQPKNYLPSPTTTQQPKQSQLTRLQNLFHDTQQ</sequence>
<feature type="compositionally biased region" description="Low complexity" evidence="6">
    <location>
        <begin position="2098"/>
        <end position="2110"/>
    </location>
</feature>
<evidence type="ECO:0000256" key="3">
    <source>
        <dbReference type="ARBA" id="ARBA00023054"/>
    </source>
</evidence>
<feature type="coiled-coil region" evidence="5">
    <location>
        <begin position="382"/>
        <end position="420"/>
    </location>
</feature>
<accession>A0A9N9S3N4</accession>
<evidence type="ECO:0000256" key="6">
    <source>
        <dbReference type="SAM" id="MobiDB-lite"/>
    </source>
</evidence>
<organism evidence="7 8">
    <name type="scientific">Chironomus riparius</name>
    <dbReference type="NCBI Taxonomy" id="315576"/>
    <lineage>
        <taxon>Eukaryota</taxon>
        <taxon>Metazoa</taxon>
        <taxon>Ecdysozoa</taxon>
        <taxon>Arthropoda</taxon>
        <taxon>Hexapoda</taxon>
        <taxon>Insecta</taxon>
        <taxon>Pterygota</taxon>
        <taxon>Neoptera</taxon>
        <taxon>Endopterygota</taxon>
        <taxon>Diptera</taxon>
        <taxon>Nematocera</taxon>
        <taxon>Chironomoidea</taxon>
        <taxon>Chironomidae</taxon>
        <taxon>Chironominae</taxon>
        <taxon>Chironomus</taxon>
    </lineage>
</organism>
<dbReference type="GO" id="GO:0005737">
    <property type="term" value="C:cytoplasm"/>
    <property type="evidence" value="ECO:0007669"/>
    <property type="project" value="UniProtKB-ARBA"/>
</dbReference>
<feature type="region of interest" description="Disordered" evidence="6">
    <location>
        <begin position="2091"/>
        <end position="2110"/>
    </location>
</feature>
<evidence type="ECO:0000256" key="1">
    <source>
        <dbReference type="ARBA" id="ARBA00004300"/>
    </source>
</evidence>
<keyword evidence="3 5" id="KW-0175">Coiled coil</keyword>
<evidence type="ECO:0000256" key="5">
    <source>
        <dbReference type="SAM" id="Coils"/>
    </source>
</evidence>
<feature type="coiled-coil region" evidence="5">
    <location>
        <begin position="1838"/>
        <end position="1918"/>
    </location>
</feature>
<evidence type="ECO:0008006" key="9">
    <source>
        <dbReference type="Google" id="ProtNLM"/>
    </source>
</evidence>
<feature type="coiled-coil region" evidence="5">
    <location>
        <begin position="1628"/>
        <end position="1683"/>
    </location>
</feature>
<feature type="coiled-coil region" evidence="5">
    <location>
        <begin position="1162"/>
        <end position="1217"/>
    </location>
</feature>
<dbReference type="PANTHER" id="PTHR44981:SF2">
    <property type="entry name" value="PERICENTRIN-LIKE PROTEIN, ISOFORM F"/>
    <property type="match status" value="1"/>
</dbReference>